<name>A0A9D1XFH5_9FIRM</name>
<feature type="region of interest" description="Disordered" evidence="1">
    <location>
        <begin position="343"/>
        <end position="364"/>
    </location>
</feature>
<keyword evidence="2" id="KW-0812">Transmembrane</keyword>
<feature type="transmembrane region" description="Helical" evidence="2">
    <location>
        <begin position="161"/>
        <end position="181"/>
    </location>
</feature>
<keyword evidence="2" id="KW-0472">Membrane</keyword>
<dbReference type="InterPro" id="IPR021359">
    <property type="entry name" value="DUF2812"/>
</dbReference>
<feature type="transmembrane region" description="Helical" evidence="2">
    <location>
        <begin position="131"/>
        <end position="149"/>
    </location>
</feature>
<evidence type="ECO:0000256" key="2">
    <source>
        <dbReference type="SAM" id="Phobius"/>
    </source>
</evidence>
<evidence type="ECO:0000256" key="1">
    <source>
        <dbReference type="SAM" id="MobiDB-lite"/>
    </source>
</evidence>
<evidence type="ECO:0000313" key="3">
    <source>
        <dbReference type="EMBL" id="HIX78289.1"/>
    </source>
</evidence>
<feature type="transmembrane region" description="Helical" evidence="2">
    <location>
        <begin position="215"/>
        <end position="233"/>
    </location>
</feature>
<protein>
    <submittedName>
        <fullName evidence="3">DUF2812 domain-containing protein</fullName>
    </submittedName>
</protein>
<reference evidence="3" key="1">
    <citation type="journal article" date="2021" name="PeerJ">
        <title>Extensive microbial diversity within the chicken gut microbiome revealed by metagenomics and culture.</title>
        <authorList>
            <person name="Gilroy R."/>
            <person name="Ravi A."/>
            <person name="Getino M."/>
            <person name="Pursley I."/>
            <person name="Horton D.L."/>
            <person name="Alikhan N.F."/>
            <person name="Baker D."/>
            <person name="Gharbi K."/>
            <person name="Hall N."/>
            <person name="Watson M."/>
            <person name="Adriaenssens E.M."/>
            <person name="Foster-Nyarko E."/>
            <person name="Jarju S."/>
            <person name="Secka A."/>
            <person name="Antonio M."/>
            <person name="Oren A."/>
            <person name="Chaudhuri R.R."/>
            <person name="La Ragione R."/>
            <person name="Hildebrand F."/>
            <person name="Pallen M.J."/>
        </authorList>
    </citation>
    <scope>NUCLEOTIDE SEQUENCE</scope>
    <source>
        <strain evidence="3">CHK183-1962</strain>
    </source>
</reference>
<gene>
    <name evidence="3" type="ORF">H9734_11980</name>
</gene>
<sequence length="473" mass="53972">MRQEEVSMGNRKRILVFYRYTECDSLAAYLEEMARKGWHFVEWRLGLVFEKGAPADVVYAVEVFPQGKEDDRRPGEEAEEYGEYCEAAGWQPVDSWKKFCVFRRTRKDAVPIVPPKERLQNVWKAEGAYRMNRLVSPLILISMWILSLVDGQILDWLFSDVLLAGILITSCSLLIELYKLLELGLMYLWKTLQLKSGRELFFGSRSGLITGWQHIRTWCYMVPFILLAAVAGITGQYVLMWAVIALYVFAFVLEMAADLRKTSRDQGAILSLVGMIAVTAVLLIYIVAAGMAQEESWDQQTDKITVKIGDQTTVELEINQAYERESILGTRRRLDVDYVFGEETGSEMTGGTDAEGTGKEPDRERTGDITVTVYESDCQQLLEYCWRKDVEKMLDAIWDGSSEIKSETTELTETEKQELAKELTEELQTIRVKIEVGTDQLRGGIFYPGCVLYFSSDAYWDVETLISVVENCL</sequence>
<organism evidence="3 4">
    <name type="scientific">Candidatus Fusicatenibacter merdavium</name>
    <dbReference type="NCBI Taxonomy" id="2838600"/>
    <lineage>
        <taxon>Bacteria</taxon>
        <taxon>Bacillati</taxon>
        <taxon>Bacillota</taxon>
        <taxon>Clostridia</taxon>
        <taxon>Lachnospirales</taxon>
        <taxon>Lachnospiraceae</taxon>
        <taxon>Fusicatenibacter</taxon>
    </lineage>
</organism>
<dbReference type="Proteomes" id="UP000886890">
    <property type="component" value="Unassembled WGS sequence"/>
</dbReference>
<dbReference type="AlphaFoldDB" id="A0A9D1XFH5"/>
<feature type="transmembrane region" description="Helical" evidence="2">
    <location>
        <begin position="269"/>
        <end position="292"/>
    </location>
</feature>
<dbReference type="Pfam" id="PF11193">
    <property type="entry name" value="DUF2812"/>
    <property type="match status" value="1"/>
</dbReference>
<evidence type="ECO:0000313" key="4">
    <source>
        <dbReference type="Proteomes" id="UP000886890"/>
    </source>
</evidence>
<keyword evidence="2" id="KW-1133">Transmembrane helix</keyword>
<reference evidence="3" key="2">
    <citation type="submission" date="2021-04" db="EMBL/GenBank/DDBJ databases">
        <authorList>
            <person name="Gilroy R."/>
        </authorList>
    </citation>
    <scope>NUCLEOTIDE SEQUENCE</scope>
    <source>
        <strain evidence="3">CHK183-1962</strain>
    </source>
</reference>
<proteinExistence type="predicted"/>
<comment type="caution">
    <text evidence="3">The sequence shown here is derived from an EMBL/GenBank/DDBJ whole genome shotgun (WGS) entry which is preliminary data.</text>
</comment>
<dbReference type="EMBL" id="DXEK01000194">
    <property type="protein sequence ID" value="HIX78289.1"/>
    <property type="molecule type" value="Genomic_DNA"/>
</dbReference>
<feature type="compositionally biased region" description="Low complexity" evidence="1">
    <location>
        <begin position="343"/>
        <end position="352"/>
    </location>
</feature>
<accession>A0A9D1XFH5</accession>